<proteinExistence type="predicted"/>
<dbReference type="Proteomes" id="UP000008983">
    <property type="component" value="Unassembled WGS sequence"/>
</dbReference>
<dbReference type="PANTHER" id="PTHR16193:SF0">
    <property type="entry name" value="TETRATRICOPEPTIDE REPEAT PROTEIN 27"/>
    <property type="match status" value="1"/>
</dbReference>
<dbReference type="InterPro" id="IPR044244">
    <property type="entry name" value="TTC27/Emw1"/>
</dbReference>
<keyword evidence="4" id="KW-1185">Reference proteome</keyword>
<keyword evidence="2" id="KW-0802">TPR repeat</keyword>
<accession>G0QU21</accession>
<dbReference type="InParanoid" id="G0QU21"/>
<keyword evidence="1" id="KW-0677">Repeat</keyword>
<dbReference type="GeneID" id="14907424"/>
<dbReference type="eggNOG" id="KOG1128">
    <property type="taxonomic scope" value="Eukaryota"/>
</dbReference>
<evidence type="ECO:0000313" key="3">
    <source>
        <dbReference type="EMBL" id="EGR31288.1"/>
    </source>
</evidence>
<dbReference type="EMBL" id="GL983894">
    <property type="protein sequence ID" value="EGR31288.1"/>
    <property type="molecule type" value="Genomic_DNA"/>
</dbReference>
<sequence length="517" mass="62297">MDNFYKKYIDPQFIKIDDISNFEKDLIEQNFKNLFDKIDEQNQKQLLYNYLLKLSIQISCTLEEDIQSSLQNINDSLFKIKDEKEIIFQVFYTLLAIFLKETWTGPSFLYTNSIKKLKQEKQSKKQIIKKKLYPNYNFQILKENFDLQIDPLINIFNYKFIKTQYYINCFNKKIIDFLEVDSENWPRLMPLTHLFIIIKEIINFLVKQNPQNPFYILYQARIKFIHSQILYTPTGTLYQHVIDNYRIFFQLLKEKKIQFTRSVLSNLYIEQSHAYLFFYKYNSSKRSLEFAQELLNIELFITGKMGKRTKFQAYNVSQLIFEVKKNNQCQSDKLKQMNLTDDDLLQIQEEQKDQVDLKQLLQSMQDQNMPKNMLLDEECILYEKPMIDETFENTNTLVQKDEKSELNINDQIYILGLIKHINTSTTHDETYYEYIQAYCDILLDKSLNWMVFSCSLLQRSTNEYVRFKKMERALLQMQSLVDQFNDKTPLNFERQNIYFHLIIPIISTYKKTLLKNT</sequence>
<evidence type="ECO:0000256" key="1">
    <source>
        <dbReference type="ARBA" id="ARBA00022737"/>
    </source>
</evidence>
<dbReference type="RefSeq" id="XP_004034774.1">
    <property type="nucleotide sequence ID" value="XM_004034726.1"/>
</dbReference>
<dbReference type="PANTHER" id="PTHR16193">
    <property type="entry name" value="TETRATRICOPEPTIDE REPEAT PROTEIN 27"/>
    <property type="match status" value="1"/>
</dbReference>
<dbReference type="STRING" id="857967.G0QU21"/>
<gene>
    <name evidence="3" type="ORF">IMG5_114170</name>
</gene>
<dbReference type="OrthoDB" id="287165at2759"/>
<evidence type="ECO:0000313" key="4">
    <source>
        <dbReference type="Proteomes" id="UP000008983"/>
    </source>
</evidence>
<reference evidence="3 4" key="1">
    <citation type="submission" date="2011-07" db="EMBL/GenBank/DDBJ databases">
        <authorList>
            <person name="Coyne R."/>
            <person name="Brami D."/>
            <person name="Johnson J."/>
            <person name="Hostetler J."/>
            <person name="Hannick L."/>
            <person name="Clark T."/>
            <person name="Cassidy-Hanley D."/>
            <person name="Inman J."/>
        </authorList>
    </citation>
    <scope>NUCLEOTIDE SEQUENCE [LARGE SCALE GENOMIC DNA]</scope>
    <source>
        <strain evidence="3 4">G5</strain>
    </source>
</reference>
<protein>
    <submittedName>
        <fullName evidence="3">Uncharacterized protein</fullName>
    </submittedName>
</protein>
<dbReference type="AlphaFoldDB" id="G0QU21"/>
<evidence type="ECO:0000256" key="2">
    <source>
        <dbReference type="ARBA" id="ARBA00022803"/>
    </source>
</evidence>
<organism evidence="3 4">
    <name type="scientific">Ichthyophthirius multifiliis</name>
    <name type="common">White spot disease agent</name>
    <name type="synonym">Ich</name>
    <dbReference type="NCBI Taxonomy" id="5932"/>
    <lineage>
        <taxon>Eukaryota</taxon>
        <taxon>Sar</taxon>
        <taxon>Alveolata</taxon>
        <taxon>Ciliophora</taxon>
        <taxon>Intramacronucleata</taxon>
        <taxon>Oligohymenophorea</taxon>
        <taxon>Hymenostomatida</taxon>
        <taxon>Ophryoglenina</taxon>
        <taxon>Ichthyophthirius</taxon>
    </lineage>
</organism>
<name>G0QU21_ICHMU</name>